<dbReference type="PANTHER" id="PTHR33993">
    <property type="entry name" value="GLYOXALASE-RELATED"/>
    <property type="match status" value="1"/>
</dbReference>
<keyword evidence="3" id="KW-1185">Reference proteome</keyword>
<dbReference type="InterPro" id="IPR053863">
    <property type="entry name" value="Glyoxy/Ble-like_N"/>
</dbReference>
<sequence>MSNHHKVNYLEIPVNDLTKTKTFFSDAFGWHFKDYGPEYSCFLDVGIDGGFYLSSTHFNLEKGCPLIVLYSQCLETSERRILAAGGLITKAVFSFPGGKRFHFSDNNGNEYAVWSE</sequence>
<gene>
    <name evidence="2" type="ORF">SJ2017_2514</name>
</gene>
<dbReference type="Gene3D" id="3.10.180.10">
    <property type="entry name" value="2,3-Dihydroxybiphenyl 1,2-Dioxygenase, domain 1"/>
    <property type="match status" value="1"/>
</dbReference>
<dbReference type="Pfam" id="PF22677">
    <property type="entry name" value="Ble-like_N"/>
    <property type="match status" value="1"/>
</dbReference>
<protein>
    <submittedName>
        <fullName evidence="2">Glyoxalase</fullName>
    </submittedName>
</protein>
<dbReference type="SUPFAM" id="SSF54593">
    <property type="entry name" value="Glyoxalase/Bleomycin resistance protein/Dihydroxybiphenyl dioxygenase"/>
    <property type="match status" value="1"/>
</dbReference>
<dbReference type="InterPro" id="IPR029068">
    <property type="entry name" value="Glyas_Bleomycin-R_OHBP_Dase"/>
</dbReference>
<proteinExistence type="predicted"/>
<name>A0ABN4YM91_9GAMM</name>
<dbReference type="Proteomes" id="UP000191820">
    <property type="component" value="Chromosome"/>
</dbReference>
<dbReference type="PROSITE" id="PS51819">
    <property type="entry name" value="VOC"/>
    <property type="match status" value="1"/>
</dbReference>
<dbReference type="CDD" id="cd07247">
    <property type="entry name" value="SgaA_N_like"/>
    <property type="match status" value="1"/>
</dbReference>
<dbReference type="RefSeq" id="WP_080916013.1">
    <property type="nucleotide sequence ID" value="NZ_CANMJJ010000036.1"/>
</dbReference>
<evidence type="ECO:0000313" key="3">
    <source>
        <dbReference type="Proteomes" id="UP000191820"/>
    </source>
</evidence>
<dbReference type="InterPro" id="IPR052164">
    <property type="entry name" value="Anthracycline_SecMetBiosynth"/>
</dbReference>
<feature type="domain" description="VOC" evidence="1">
    <location>
        <begin position="6"/>
        <end position="116"/>
    </location>
</feature>
<organism evidence="2 3">
    <name type="scientific">Shewanella japonica</name>
    <dbReference type="NCBI Taxonomy" id="93973"/>
    <lineage>
        <taxon>Bacteria</taxon>
        <taxon>Pseudomonadati</taxon>
        <taxon>Pseudomonadota</taxon>
        <taxon>Gammaproteobacteria</taxon>
        <taxon>Alteromonadales</taxon>
        <taxon>Shewanellaceae</taxon>
        <taxon>Shewanella</taxon>
    </lineage>
</organism>
<reference evidence="2 3" key="1">
    <citation type="submission" date="2017-03" db="EMBL/GenBank/DDBJ databases">
        <title>Genome sequencing of Shewanella japonica KCTC 22435.</title>
        <authorList>
            <person name="Kim K.M."/>
        </authorList>
    </citation>
    <scope>NUCLEOTIDE SEQUENCE [LARGE SCALE GENOMIC DNA]</scope>
    <source>
        <strain evidence="2 3">KCTC 22435</strain>
    </source>
</reference>
<evidence type="ECO:0000259" key="1">
    <source>
        <dbReference type="PROSITE" id="PS51819"/>
    </source>
</evidence>
<accession>A0ABN4YM91</accession>
<dbReference type="EMBL" id="CP020472">
    <property type="protein sequence ID" value="ARD22804.1"/>
    <property type="molecule type" value="Genomic_DNA"/>
</dbReference>
<evidence type="ECO:0000313" key="2">
    <source>
        <dbReference type="EMBL" id="ARD22804.1"/>
    </source>
</evidence>
<dbReference type="InterPro" id="IPR037523">
    <property type="entry name" value="VOC_core"/>
</dbReference>
<dbReference type="PANTHER" id="PTHR33993:SF1">
    <property type="entry name" value="GLYOXALASE FAMILY PROTEIN"/>
    <property type="match status" value="1"/>
</dbReference>